<dbReference type="InterPro" id="IPR014720">
    <property type="entry name" value="dsRBD_dom"/>
</dbReference>
<dbReference type="PANTHER" id="PTHR11207">
    <property type="entry name" value="RIBONUCLEASE III"/>
    <property type="match status" value="1"/>
</dbReference>
<keyword evidence="3 9" id="KW-0698">rRNA processing</keyword>
<dbReference type="SMART" id="SM00358">
    <property type="entry name" value="DSRM"/>
    <property type="match status" value="1"/>
</dbReference>
<dbReference type="RefSeq" id="WP_197113889.1">
    <property type="nucleotide sequence ID" value="NZ_JACBXQ010000001.1"/>
</dbReference>
<proteinExistence type="inferred from homology"/>
<gene>
    <name evidence="9" type="primary">rnc</name>
    <name evidence="13" type="ORF">HZY91_01200</name>
</gene>
<feature type="active site" evidence="9">
    <location>
        <position position="123"/>
    </location>
</feature>
<dbReference type="SUPFAM" id="SSF54768">
    <property type="entry name" value="dsRNA-binding domain-like"/>
    <property type="match status" value="1"/>
</dbReference>
<dbReference type="EC" id="3.1.26.3" evidence="9"/>
<keyword evidence="9" id="KW-0479">Metal-binding</keyword>
<dbReference type="CDD" id="cd10845">
    <property type="entry name" value="DSRM_RNAse_III_family"/>
    <property type="match status" value="1"/>
</dbReference>
<feature type="region of interest" description="Disordered" evidence="10">
    <location>
        <begin position="209"/>
        <end position="233"/>
    </location>
</feature>
<keyword evidence="14" id="KW-1185">Reference proteome</keyword>
<organism evidence="13 14">
    <name type="scientific">Facklamia lactis</name>
    <dbReference type="NCBI Taxonomy" id="2749967"/>
    <lineage>
        <taxon>Bacteria</taxon>
        <taxon>Bacillati</taxon>
        <taxon>Bacillota</taxon>
        <taxon>Bacilli</taxon>
        <taxon>Lactobacillales</taxon>
        <taxon>Aerococcaceae</taxon>
        <taxon>Facklamia</taxon>
    </lineage>
</organism>
<dbReference type="NCBIfam" id="TIGR02191">
    <property type="entry name" value="RNaseIII"/>
    <property type="match status" value="1"/>
</dbReference>
<dbReference type="SMART" id="SM00535">
    <property type="entry name" value="RIBOc"/>
    <property type="match status" value="1"/>
</dbReference>
<keyword evidence="8 9" id="KW-0694">RNA-binding</keyword>
<reference evidence="13 14" key="1">
    <citation type="submission" date="2020-07" db="EMBL/GenBank/DDBJ databases">
        <title>Facklamia lactis sp. nov., isolated from raw milk.</title>
        <authorList>
            <person name="Doll E.V."/>
            <person name="Huptas C."/>
            <person name="Staib L."/>
            <person name="Wenning M."/>
            <person name="Scherer S."/>
        </authorList>
    </citation>
    <scope>NUCLEOTIDE SEQUENCE [LARGE SCALE GENOMIC DNA]</scope>
    <source>
        <strain evidence="13 14">DSM 111018</strain>
    </source>
</reference>
<keyword evidence="9" id="KW-0819">tRNA processing</keyword>
<feature type="domain" description="DRBM" evidence="11">
    <location>
        <begin position="160"/>
        <end position="229"/>
    </location>
</feature>
<evidence type="ECO:0000256" key="5">
    <source>
        <dbReference type="ARBA" id="ARBA00022722"/>
    </source>
</evidence>
<evidence type="ECO:0000256" key="7">
    <source>
        <dbReference type="ARBA" id="ARBA00022801"/>
    </source>
</evidence>
<dbReference type="CDD" id="cd00593">
    <property type="entry name" value="RIBOc"/>
    <property type="match status" value="1"/>
</dbReference>
<comment type="subcellular location">
    <subcellularLocation>
        <location evidence="9">Cytoplasm</location>
    </subcellularLocation>
</comment>
<evidence type="ECO:0000256" key="6">
    <source>
        <dbReference type="ARBA" id="ARBA00022759"/>
    </source>
</evidence>
<keyword evidence="9" id="KW-0963">Cytoplasm</keyword>
<evidence type="ECO:0000313" key="14">
    <source>
        <dbReference type="Proteomes" id="UP000721415"/>
    </source>
</evidence>
<evidence type="ECO:0000256" key="8">
    <source>
        <dbReference type="ARBA" id="ARBA00022884"/>
    </source>
</evidence>
<dbReference type="InterPro" id="IPR000999">
    <property type="entry name" value="RNase_III_dom"/>
</dbReference>
<dbReference type="PROSITE" id="PS50142">
    <property type="entry name" value="RNASE_3_2"/>
    <property type="match status" value="1"/>
</dbReference>
<accession>A0ABS0LN06</accession>
<dbReference type="PANTHER" id="PTHR11207:SF0">
    <property type="entry name" value="RIBONUCLEASE 3"/>
    <property type="match status" value="1"/>
</dbReference>
<dbReference type="GO" id="GO:0004525">
    <property type="term" value="F:ribonuclease III activity"/>
    <property type="evidence" value="ECO:0007669"/>
    <property type="project" value="UniProtKB-EC"/>
</dbReference>
<keyword evidence="9" id="KW-0699">rRNA-binding</keyword>
<comment type="similarity">
    <text evidence="2">Belongs to the ribonuclease III family.</text>
</comment>
<feature type="domain" description="RNase III" evidence="12">
    <location>
        <begin position="5"/>
        <end position="134"/>
    </location>
</feature>
<evidence type="ECO:0000256" key="2">
    <source>
        <dbReference type="ARBA" id="ARBA00010183"/>
    </source>
</evidence>
<evidence type="ECO:0000256" key="1">
    <source>
        <dbReference type="ARBA" id="ARBA00000109"/>
    </source>
</evidence>
<evidence type="ECO:0000256" key="3">
    <source>
        <dbReference type="ARBA" id="ARBA00022552"/>
    </source>
</evidence>
<keyword evidence="4 9" id="KW-0507">mRNA processing</keyword>
<protein>
    <recommendedName>
        <fullName evidence="9">Ribonuclease 3</fullName>
        <ecNumber evidence="9">3.1.26.3</ecNumber>
    </recommendedName>
    <alternativeName>
        <fullName evidence="9">Ribonuclease III</fullName>
        <shortName evidence="9">RNase III</shortName>
    </alternativeName>
</protein>
<feature type="binding site" evidence="9">
    <location>
        <position position="47"/>
    </location>
    <ligand>
        <name>Mg(2+)</name>
        <dbReference type="ChEBI" id="CHEBI:18420"/>
    </ligand>
</feature>
<comment type="subunit">
    <text evidence="9">Homodimer.</text>
</comment>
<evidence type="ECO:0000256" key="10">
    <source>
        <dbReference type="SAM" id="MobiDB-lite"/>
    </source>
</evidence>
<comment type="function">
    <text evidence="9">Digests double-stranded RNA. Involved in the processing of primary rRNA transcript to yield the immediate precursors to the large and small rRNAs (23S and 16S). Processes some mRNAs, and tRNAs when they are encoded in the rRNA operon. Processes pre-crRNA and tracrRNA of type II CRISPR loci if present in the organism.</text>
</comment>
<dbReference type="Gene3D" id="3.30.160.20">
    <property type="match status" value="1"/>
</dbReference>
<evidence type="ECO:0000259" key="12">
    <source>
        <dbReference type="PROSITE" id="PS50142"/>
    </source>
</evidence>
<keyword evidence="7 9" id="KW-0378">Hydrolase</keyword>
<dbReference type="HAMAP" id="MF_00104">
    <property type="entry name" value="RNase_III"/>
    <property type="match status" value="1"/>
</dbReference>
<sequence>MKPLINYLKGDLQVKIEDQGLIQQAFNHTSYVNEKAHKDSLSNERLEFLGDAVLELVVSQYLYHTYPKQAEGHLTRMRAQLVREPSLAYLARQVSFDQYLKLGKGEAESGGRQRESILSDCFEAFLGALYIDQGIEAVKSFLTPILLAPHQTILEITSQDYKTKFQELVQQKGAVQIEYRLLKQEGPPHSQVFTAGLFVENQLQAQGKGKSKKEAEMQAAREALNAYDNGGKP</sequence>
<dbReference type="SUPFAM" id="SSF69065">
    <property type="entry name" value="RNase III domain-like"/>
    <property type="match status" value="1"/>
</dbReference>
<evidence type="ECO:0000313" key="13">
    <source>
        <dbReference type="EMBL" id="MBG9985507.1"/>
    </source>
</evidence>
<dbReference type="Pfam" id="PF00035">
    <property type="entry name" value="dsrm"/>
    <property type="match status" value="1"/>
</dbReference>
<comment type="caution">
    <text evidence="13">The sequence shown here is derived from an EMBL/GenBank/DDBJ whole genome shotgun (WGS) entry which is preliminary data.</text>
</comment>
<name>A0ABS0LN06_9LACT</name>
<keyword evidence="6 9" id="KW-0255">Endonuclease</keyword>
<comment type="cofactor">
    <cofactor evidence="9">
        <name>Mg(2+)</name>
        <dbReference type="ChEBI" id="CHEBI:18420"/>
    </cofactor>
</comment>
<evidence type="ECO:0000259" key="11">
    <source>
        <dbReference type="PROSITE" id="PS50137"/>
    </source>
</evidence>
<evidence type="ECO:0000256" key="4">
    <source>
        <dbReference type="ARBA" id="ARBA00022664"/>
    </source>
</evidence>
<evidence type="ECO:0000256" key="9">
    <source>
        <dbReference type="HAMAP-Rule" id="MF_00104"/>
    </source>
</evidence>
<keyword evidence="5 9" id="KW-0540">Nuclease</keyword>
<feature type="active site" evidence="9">
    <location>
        <position position="51"/>
    </location>
</feature>
<feature type="binding site" evidence="9">
    <location>
        <position position="120"/>
    </location>
    <ligand>
        <name>Mg(2+)</name>
        <dbReference type="ChEBI" id="CHEBI:18420"/>
    </ligand>
</feature>
<dbReference type="EMBL" id="JACBXQ010000001">
    <property type="protein sequence ID" value="MBG9985507.1"/>
    <property type="molecule type" value="Genomic_DNA"/>
</dbReference>
<dbReference type="Gene3D" id="1.10.1520.10">
    <property type="entry name" value="Ribonuclease III domain"/>
    <property type="match status" value="1"/>
</dbReference>
<dbReference type="InterPro" id="IPR036389">
    <property type="entry name" value="RNase_III_sf"/>
</dbReference>
<comment type="catalytic activity">
    <reaction evidence="1 9">
        <text>Endonucleolytic cleavage to 5'-phosphomonoester.</text>
        <dbReference type="EC" id="3.1.26.3"/>
    </reaction>
</comment>
<dbReference type="Proteomes" id="UP000721415">
    <property type="component" value="Unassembled WGS sequence"/>
</dbReference>
<dbReference type="PROSITE" id="PS00517">
    <property type="entry name" value="RNASE_3_1"/>
    <property type="match status" value="1"/>
</dbReference>
<keyword evidence="9" id="KW-0460">Magnesium</keyword>
<feature type="binding site" evidence="9">
    <location>
        <position position="123"/>
    </location>
    <ligand>
        <name>Mg(2+)</name>
        <dbReference type="ChEBI" id="CHEBI:18420"/>
    </ligand>
</feature>
<dbReference type="Pfam" id="PF14622">
    <property type="entry name" value="Ribonucleas_3_3"/>
    <property type="match status" value="1"/>
</dbReference>
<dbReference type="PROSITE" id="PS50137">
    <property type="entry name" value="DS_RBD"/>
    <property type="match status" value="1"/>
</dbReference>
<dbReference type="InterPro" id="IPR011907">
    <property type="entry name" value="RNase_III"/>
</dbReference>